<evidence type="ECO:0000256" key="1">
    <source>
        <dbReference type="SAM" id="MobiDB-lite"/>
    </source>
</evidence>
<evidence type="ECO:0000313" key="3">
    <source>
        <dbReference type="Proteomes" id="UP001066276"/>
    </source>
</evidence>
<dbReference type="AlphaFoldDB" id="A0AAV7W8M5"/>
<dbReference type="EMBL" id="JANPWB010000002">
    <property type="protein sequence ID" value="KAJ1210364.1"/>
    <property type="molecule type" value="Genomic_DNA"/>
</dbReference>
<organism evidence="2 3">
    <name type="scientific">Pleurodeles waltl</name>
    <name type="common">Iberian ribbed newt</name>
    <dbReference type="NCBI Taxonomy" id="8319"/>
    <lineage>
        <taxon>Eukaryota</taxon>
        <taxon>Metazoa</taxon>
        <taxon>Chordata</taxon>
        <taxon>Craniata</taxon>
        <taxon>Vertebrata</taxon>
        <taxon>Euteleostomi</taxon>
        <taxon>Amphibia</taxon>
        <taxon>Batrachia</taxon>
        <taxon>Caudata</taxon>
        <taxon>Salamandroidea</taxon>
        <taxon>Salamandridae</taxon>
        <taxon>Pleurodelinae</taxon>
        <taxon>Pleurodeles</taxon>
    </lineage>
</organism>
<reference evidence="2" key="1">
    <citation type="journal article" date="2022" name="bioRxiv">
        <title>Sequencing and chromosome-scale assembly of the giantPleurodeles waltlgenome.</title>
        <authorList>
            <person name="Brown T."/>
            <person name="Elewa A."/>
            <person name="Iarovenko S."/>
            <person name="Subramanian E."/>
            <person name="Araus A.J."/>
            <person name="Petzold A."/>
            <person name="Susuki M."/>
            <person name="Suzuki K.-i.T."/>
            <person name="Hayashi T."/>
            <person name="Toyoda A."/>
            <person name="Oliveira C."/>
            <person name="Osipova E."/>
            <person name="Leigh N.D."/>
            <person name="Simon A."/>
            <person name="Yun M.H."/>
        </authorList>
    </citation>
    <scope>NUCLEOTIDE SEQUENCE</scope>
    <source>
        <strain evidence="2">20211129_DDA</strain>
        <tissue evidence="2">Liver</tissue>
    </source>
</reference>
<gene>
    <name evidence="2" type="ORF">NDU88_005728</name>
</gene>
<proteinExistence type="predicted"/>
<dbReference type="Proteomes" id="UP001066276">
    <property type="component" value="Chromosome 1_2"/>
</dbReference>
<keyword evidence="3" id="KW-1185">Reference proteome</keyword>
<feature type="region of interest" description="Disordered" evidence="1">
    <location>
        <begin position="1"/>
        <end position="112"/>
    </location>
</feature>
<comment type="caution">
    <text evidence="2">The sequence shown here is derived from an EMBL/GenBank/DDBJ whole genome shotgun (WGS) entry which is preliminary data.</text>
</comment>
<protein>
    <submittedName>
        <fullName evidence="2">Uncharacterized protein</fullName>
    </submittedName>
</protein>
<sequence length="112" mass="12094">MSHSLNVQSGWPEIRSSRRSVPIGPEREERLEEGEGPYERPETDVLSDTPDGGVPRTEDQSLAASHAATEGAGGGDNLTVSEEGGAQSHGVGRYNLRPRPMPSCRLRDFVPL</sequence>
<accession>A0AAV7W8M5</accession>
<name>A0AAV7W8M5_PLEWA</name>
<evidence type="ECO:0000313" key="2">
    <source>
        <dbReference type="EMBL" id="KAJ1210364.1"/>
    </source>
</evidence>